<gene>
    <name evidence="2" type="ORF">EV667_2123</name>
</gene>
<accession>A0A4R1HZ76</accession>
<evidence type="ECO:0008006" key="4">
    <source>
        <dbReference type="Google" id="ProtNLM"/>
    </source>
</evidence>
<evidence type="ECO:0000313" key="2">
    <source>
        <dbReference type="EMBL" id="TCK28127.1"/>
    </source>
</evidence>
<dbReference type="OrthoDB" id="8454432at2"/>
<feature type="chain" id="PRO_5020285252" description="DUF4148 domain-containing protein" evidence="1">
    <location>
        <begin position="29"/>
        <end position="91"/>
    </location>
</feature>
<keyword evidence="1" id="KW-0732">Signal</keyword>
<sequence>MTAINWKMTLTAAVLSLSAAGLVNTALAEGRDPVEKAGYDAAVRSASEARANGGAGAPVIEGRNTYIQQPSTQNVEPYIQRQIEQNARSTR</sequence>
<dbReference type="Proteomes" id="UP000295030">
    <property type="component" value="Unassembled WGS sequence"/>
</dbReference>
<name>A0A4R1HZ76_ANCAQ</name>
<reference evidence="2 3" key="1">
    <citation type="submission" date="2019-03" db="EMBL/GenBank/DDBJ databases">
        <title>Genomic Encyclopedia of Type Strains, Phase IV (KMG-IV): sequencing the most valuable type-strain genomes for metagenomic binning, comparative biology and taxonomic classification.</title>
        <authorList>
            <person name="Goeker M."/>
        </authorList>
    </citation>
    <scope>NUCLEOTIDE SEQUENCE [LARGE SCALE GENOMIC DNA]</scope>
    <source>
        <strain evidence="2 3">DSM 101</strain>
    </source>
</reference>
<dbReference type="AlphaFoldDB" id="A0A4R1HZ76"/>
<keyword evidence="3" id="KW-1185">Reference proteome</keyword>
<organism evidence="2 3">
    <name type="scientific">Ancylobacter aquaticus</name>
    <dbReference type="NCBI Taxonomy" id="100"/>
    <lineage>
        <taxon>Bacteria</taxon>
        <taxon>Pseudomonadati</taxon>
        <taxon>Pseudomonadota</taxon>
        <taxon>Alphaproteobacteria</taxon>
        <taxon>Hyphomicrobiales</taxon>
        <taxon>Xanthobacteraceae</taxon>
        <taxon>Ancylobacter</taxon>
    </lineage>
</organism>
<proteinExistence type="predicted"/>
<feature type="signal peptide" evidence="1">
    <location>
        <begin position="1"/>
        <end position="28"/>
    </location>
</feature>
<evidence type="ECO:0000256" key="1">
    <source>
        <dbReference type="SAM" id="SignalP"/>
    </source>
</evidence>
<dbReference type="RefSeq" id="WP_131835307.1">
    <property type="nucleotide sequence ID" value="NZ_SMFY01000002.1"/>
</dbReference>
<comment type="caution">
    <text evidence="2">The sequence shown here is derived from an EMBL/GenBank/DDBJ whole genome shotgun (WGS) entry which is preliminary data.</text>
</comment>
<protein>
    <recommendedName>
        <fullName evidence="4">DUF4148 domain-containing protein</fullName>
    </recommendedName>
</protein>
<evidence type="ECO:0000313" key="3">
    <source>
        <dbReference type="Proteomes" id="UP000295030"/>
    </source>
</evidence>
<dbReference type="EMBL" id="SMFY01000002">
    <property type="protein sequence ID" value="TCK28127.1"/>
    <property type="molecule type" value="Genomic_DNA"/>
</dbReference>